<dbReference type="STRING" id="1993.SAMN04489713_101519"/>
<dbReference type="eggNOG" id="ENOG5033E7M">
    <property type="taxonomic scope" value="Bacteria"/>
</dbReference>
<feature type="transmembrane region" description="Helical" evidence="8">
    <location>
        <begin position="283"/>
        <end position="306"/>
    </location>
</feature>
<keyword evidence="5 8" id="KW-0812">Transmembrane</keyword>
<dbReference type="GO" id="GO:0009103">
    <property type="term" value="P:lipopolysaccharide biosynthetic process"/>
    <property type="evidence" value="ECO:0007669"/>
    <property type="project" value="UniProtKB-ARBA"/>
</dbReference>
<keyword evidence="7 8" id="KW-0472">Membrane</keyword>
<keyword evidence="4" id="KW-0808">Transferase</keyword>
<feature type="transmembrane region" description="Helical" evidence="8">
    <location>
        <begin position="318"/>
        <end position="335"/>
    </location>
</feature>
<keyword evidence="6 8" id="KW-1133">Transmembrane helix</keyword>
<dbReference type="PANTHER" id="PTHR33908:SF11">
    <property type="entry name" value="MEMBRANE PROTEIN"/>
    <property type="match status" value="1"/>
</dbReference>
<dbReference type="GeneID" id="99656366"/>
<dbReference type="GO" id="GO:0016763">
    <property type="term" value="F:pentosyltransferase activity"/>
    <property type="evidence" value="ECO:0007669"/>
    <property type="project" value="TreeGrafter"/>
</dbReference>
<evidence type="ECO:0000256" key="3">
    <source>
        <dbReference type="ARBA" id="ARBA00022676"/>
    </source>
</evidence>
<keyword evidence="10" id="KW-1185">Reference proteome</keyword>
<proteinExistence type="predicted"/>
<evidence type="ECO:0000256" key="5">
    <source>
        <dbReference type="ARBA" id="ARBA00022692"/>
    </source>
</evidence>
<dbReference type="EMBL" id="FOVH01000001">
    <property type="protein sequence ID" value="SFN17227.1"/>
    <property type="molecule type" value="Genomic_DNA"/>
</dbReference>
<evidence type="ECO:0008006" key="11">
    <source>
        <dbReference type="Google" id="ProtNLM"/>
    </source>
</evidence>
<evidence type="ECO:0000256" key="8">
    <source>
        <dbReference type="SAM" id="Phobius"/>
    </source>
</evidence>
<dbReference type="InterPro" id="IPR050297">
    <property type="entry name" value="LipidA_mod_glycosyltrf_83"/>
</dbReference>
<evidence type="ECO:0000313" key="9">
    <source>
        <dbReference type="EMBL" id="SFN17227.1"/>
    </source>
</evidence>
<feature type="transmembrane region" description="Helical" evidence="8">
    <location>
        <begin position="103"/>
        <end position="126"/>
    </location>
</feature>
<sequence length="578" mass="59993">MVLTSVPPPRHVPPAPPHAARRGHRALPWLLAAGVLAQAAVRAWLAWARTGPAANPDETGYLIAARSLAGGAGGDLSGHTFYQAGYPLLLAPAYWLSHEPATVYTIVMVINAFLGAALFPLGYAAARRFGLERRPALPLAFAAALLPATTFFGAFALADAVLPAVALAWLLALDRFVRDGRGLDAALASMLTSYLATVHTRGTVLLVVHACVLMVMALRGRFRAALAGGGVALAGYAAGAALNAHVRGELYPGGTRSLARILESRLITVPGQEWALSGAAGQLWYLVVSTWGLAGAGLVVAAATLVRRRAPAADRIMAGALLAATCGVAYASSAALPDEHRVGNFAYGRYLSCLALVYALAGAAALSRAGARTAVRPAAASALLAVVTGLWVAAYAGGRLRTHSFIAFDFPEATFLAGDRGALHLRETTLAACALLCGLVASSRLGRRYAVPVTAAALAAVNAAALAFAMGVPARRVHPEPPFPGPEAGGVVADRSLHWAVRTALLHPVWWTRVGTVDIRDGRPPAPGVCTVLVPLPDGTPPARSWPAHPAGWRPHAARSWSIGWVSWHAPSCGDADQ</sequence>
<comment type="subcellular location">
    <subcellularLocation>
        <location evidence="1">Cell membrane</location>
        <topology evidence="1">Multi-pass membrane protein</topology>
    </subcellularLocation>
</comment>
<name>A0A1I4WUQ8_9ACTN</name>
<dbReference type="GO" id="GO:0005886">
    <property type="term" value="C:plasma membrane"/>
    <property type="evidence" value="ECO:0007669"/>
    <property type="project" value="UniProtKB-SubCell"/>
</dbReference>
<evidence type="ECO:0000256" key="7">
    <source>
        <dbReference type="ARBA" id="ARBA00023136"/>
    </source>
</evidence>
<dbReference type="RefSeq" id="WP_075019789.1">
    <property type="nucleotide sequence ID" value="NZ_CP083237.1"/>
</dbReference>
<feature type="transmembrane region" description="Helical" evidence="8">
    <location>
        <begin position="26"/>
        <end position="47"/>
    </location>
</feature>
<feature type="transmembrane region" description="Helical" evidence="8">
    <location>
        <begin position="191"/>
        <end position="218"/>
    </location>
</feature>
<feature type="transmembrane region" description="Helical" evidence="8">
    <location>
        <begin position="347"/>
        <end position="366"/>
    </location>
</feature>
<dbReference type="PANTHER" id="PTHR33908">
    <property type="entry name" value="MANNOSYLTRANSFERASE YKCB-RELATED"/>
    <property type="match status" value="1"/>
</dbReference>
<gene>
    <name evidence="9" type="ORF">SAMN04489713_101519</name>
</gene>
<evidence type="ECO:0000256" key="4">
    <source>
        <dbReference type="ARBA" id="ARBA00022679"/>
    </source>
</evidence>
<accession>A0A1I4WUQ8</accession>
<dbReference type="InParanoid" id="A0A1I4WUQ8"/>
<keyword evidence="3" id="KW-0328">Glycosyltransferase</keyword>
<dbReference type="AlphaFoldDB" id="A0A1I4WUQ8"/>
<evidence type="ECO:0000256" key="1">
    <source>
        <dbReference type="ARBA" id="ARBA00004651"/>
    </source>
</evidence>
<feature type="transmembrane region" description="Helical" evidence="8">
    <location>
        <begin position="138"/>
        <end position="171"/>
    </location>
</feature>
<keyword evidence="2" id="KW-1003">Cell membrane</keyword>
<protein>
    <recommendedName>
        <fullName evidence="11">4-amino-4-deoxy-L-arabinose transferase</fullName>
    </recommendedName>
</protein>
<feature type="transmembrane region" description="Helical" evidence="8">
    <location>
        <begin position="449"/>
        <end position="469"/>
    </location>
</feature>
<reference evidence="9 10" key="1">
    <citation type="submission" date="2016-10" db="EMBL/GenBank/DDBJ databases">
        <authorList>
            <person name="de Groot N.N."/>
        </authorList>
    </citation>
    <scope>NUCLEOTIDE SEQUENCE [LARGE SCALE GENOMIC DNA]</scope>
    <source>
        <strain evidence="9 10">DSM 43067</strain>
    </source>
</reference>
<evidence type="ECO:0000256" key="2">
    <source>
        <dbReference type="ARBA" id="ARBA00022475"/>
    </source>
</evidence>
<feature type="transmembrane region" description="Helical" evidence="8">
    <location>
        <begin position="378"/>
        <end position="396"/>
    </location>
</feature>
<organism evidence="9 10">
    <name type="scientific">Actinomadura madurae</name>
    <dbReference type="NCBI Taxonomy" id="1993"/>
    <lineage>
        <taxon>Bacteria</taxon>
        <taxon>Bacillati</taxon>
        <taxon>Actinomycetota</taxon>
        <taxon>Actinomycetes</taxon>
        <taxon>Streptosporangiales</taxon>
        <taxon>Thermomonosporaceae</taxon>
        <taxon>Actinomadura</taxon>
    </lineage>
</organism>
<evidence type="ECO:0000313" key="10">
    <source>
        <dbReference type="Proteomes" id="UP000183413"/>
    </source>
</evidence>
<dbReference type="Proteomes" id="UP000183413">
    <property type="component" value="Unassembled WGS sequence"/>
</dbReference>
<evidence type="ECO:0000256" key="6">
    <source>
        <dbReference type="ARBA" id="ARBA00022989"/>
    </source>
</evidence>
<feature type="transmembrane region" description="Helical" evidence="8">
    <location>
        <begin position="225"/>
        <end position="246"/>
    </location>
</feature>